<protein>
    <submittedName>
        <fullName evidence="1">B-cell scaffold protein with ankyrin repeats</fullName>
    </submittedName>
</protein>
<dbReference type="EMBL" id="KB538686">
    <property type="protein sequence ID" value="EMP32817.1"/>
    <property type="molecule type" value="Genomic_DNA"/>
</dbReference>
<evidence type="ECO:0000313" key="2">
    <source>
        <dbReference type="Proteomes" id="UP000031443"/>
    </source>
</evidence>
<name>M7BXK9_CHEMY</name>
<sequence length="129" mass="14921">DSTTYTTLRHSIPSGQEELILLQEKVKKGTITVDEALEKFKQWQNEKSSLEVTQQEKVRQLRDSIIGKRPEEEILYDKITIEHHPNGKPVPKTIHRIHIQDVRNPRRTSFNLPCLKPGAFSLQMLPSVN</sequence>
<organism evidence="1 2">
    <name type="scientific">Chelonia mydas</name>
    <name type="common">Green sea-turtle</name>
    <name type="synonym">Chelonia agassizi</name>
    <dbReference type="NCBI Taxonomy" id="8469"/>
    <lineage>
        <taxon>Eukaryota</taxon>
        <taxon>Metazoa</taxon>
        <taxon>Chordata</taxon>
        <taxon>Craniata</taxon>
        <taxon>Vertebrata</taxon>
        <taxon>Euteleostomi</taxon>
        <taxon>Archelosauria</taxon>
        <taxon>Testudinata</taxon>
        <taxon>Testudines</taxon>
        <taxon>Cryptodira</taxon>
        <taxon>Durocryptodira</taxon>
        <taxon>Americhelydia</taxon>
        <taxon>Chelonioidea</taxon>
        <taxon>Cheloniidae</taxon>
        <taxon>Chelonia</taxon>
    </lineage>
</organism>
<evidence type="ECO:0000313" key="1">
    <source>
        <dbReference type="EMBL" id="EMP32817.1"/>
    </source>
</evidence>
<gene>
    <name evidence="1" type="ORF">UY3_10089</name>
</gene>
<dbReference type="PANTHER" id="PTHR16267:SF13">
    <property type="entry name" value="B-CELL SCAFFOLD PROTEIN WITH ANKYRIN REPEATS"/>
    <property type="match status" value="1"/>
</dbReference>
<dbReference type="PANTHER" id="PTHR16267">
    <property type="entry name" value="BANK1/PIK3AP1 FAMILY MEMBER"/>
    <property type="match status" value="1"/>
</dbReference>
<dbReference type="GO" id="GO:0051898">
    <property type="term" value="P:negative regulation of phosphatidylinositol 3-kinase/protein kinase B signal transduction"/>
    <property type="evidence" value="ECO:0007669"/>
    <property type="project" value="TreeGrafter"/>
</dbReference>
<reference evidence="2" key="1">
    <citation type="journal article" date="2013" name="Nat. Genet.">
        <title>The draft genomes of soft-shell turtle and green sea turtle yield insights into the development and evolution of the turtle-specific body plan.</title>
        <authorList>
            <person name="Wang Z."/>
            <person name="Pascual-Anaya J."/>
            <person name="Zadissa A."/>
            <person name="Li W."/>
            <person name="Niimura Y."/>
            <person name="Huang Z."/>
            <person name="Li C."/>
            <person name="White S."/>
            <person name="Xiong Z."/>
            <person name="Fang D."/>
            <person name="Wang B."/>
            <person name="Ming Y."/>
            <person name="Chen Y."/>
            <person name="Zheng Y."/>
            <person name="Kuraku S."/>
            <person name="Pignatelli M."/>
            <person name="Herrero J."/>
            <person name="Beal K."/>
            <person name="Nozawa M."/>
            <person name="Li Q."/>
            <person name="Wang J."/>
            <person name="Zhang H."/>
            <person name="Yu L."/>
            <person name="Shigenobu S."/>
            <person name="Wang J."/>
            <person name="Liu J."/>
            <person name="Flicek P."/>
            <person name="Searle S."/>
            <person name="Wang J."/>
            <person name="Kuratani S."/>
            <person name="Yin Y."/>
            <person name="Aken B."/>
            <person name="Zhang G."/>
            <person name="Irie N."/>
        </authorList>
    </citation>
    <scope>NUCLEOTIDE SEQUENCE [LARGE SCALE GENOMIC DNA]</scope>
</reference>
<dbReference type="GO" id="GO:0050869">
    <property type="term" value="P:negative regulation of B cell activation"/>
    <property type="evidence" value="ECO:0007669"/>
    <property type="project" value="TreeGrafter"/>
</dbReference>
<dbReference type="Proteomes" id="UP000031443">
    <property type="component" value="Unassembled WGS sequence"/>
</dbReference>
<keyword evidence="2" id="KW-1185">Reference proteome</keyword>
<dbReference type="InterPro" id="IPR052446">
    <property type="entry name" value="B-cell_PI3K-Signaling_Adptrs"/>
</dbReference>
<proteinExistence type="predicted"/>
<dbReference type="GO" id="GO:1990782">
    <property type="term" value="F:protein tyrosine kinase binding"/>
    <property type="evidence" value="ECO:0007669"/>
    <property type="project" value="TreeGrafter"/>
</dbReference>
<feature type="non-terminal residue" evidence="1">
    <location>
        <position position="1"/>
    </location>
</feature>
<dbReference type="GO" id="GO:0005102">
    <property type="term" value="F:signaling receptor binding"/>
    <property type="evidence" value="ECO:0007669"/>
    <property type="project" value="TreeGrafter"/>
</dbReference>
<accession>M7BXK9</accession>
<dbReference type="STRING" id="8469.M7BXK9"/>
<dbReference type="AlphaFoldDB" id="M7BXK9"/>
<dbReference type="GO" id="GO:0042113">
    <property type="term" value="P:B cell activation"/>
    <property type="evidence" value="ECO:0007669"/>
    <property type="project" value="TreeGrafter"/>
</dbReference>